<evidence type="ECO:0000313" key="1">
    <source>
        <dbReference type="EMBL" id="KAJ8617764.1"/>
    </source>
</evidence>
<evidence type="ECO:0000313" key="2">
    <source>
        <dbReference type="Proteomes" id="UP001234297"/>
    </source>
</evidence>
<dbReference type="Proteomes" id="UP001234297">
    <property type="component" value="Chromosome 4"/>
</dbReference>
<accession>A0ACC2K9H1</accession>
<gene>
    <name evidence="1" type="ORF">MRB53_013950</name>
</gene>
<organism evidence="1 2">
    <name type="scientific">Persea americana</name>
    <name type="common">Avocado</name>
    <dbReference type="NCBI Taxonomy" id="3435"/>
    <lineage>
        <taxon>Eukaryota</taxon>
        <taxon>Viridiplantae</taxon>
        <taxon>Streptophyta</taxon>
        <taxon>Embryophyta</taxon>
        <taxon>Tracheophyta</taxon>
        <taxon>Spermatophyta</taxon>
        <taxon>Magnoliopsida</taxon>
        <taxon>Magnoliidae</taxon>
        <taxon>Laurales</taxon>
        <taxon>Lauraceae</taxon>
        <taxon>Persea</taxon>
    </lineage>
</organism>
<comment type="caution">
    <text evidence="1">The sequence shown here is derived from an EMBL/GenBank/DDBJ whole genome shotgun (WGS) entry which is preliminary data.</text>
</comment>
<keyword evidence="2" id="KW-1185">Reference proteome</keyword>
<reference evidence="1 2" key="1">
    <citation type="journal article" date="2022" name="Hortic Res">
        <title>A haplotype resolved chromosomal level avocado genome allows analysis of novel avocado genes.</title>
        <authorList>
            <person name="Nath O."/>
            <person name="Fletcher S.J."/>
            <person name="Hayward A."/>
            <person name="Shaw L.M."/>
            <person name="Masouleh A.K."/>
            <person name="Furtado A."/>
            <person name="Henry R.J."/>
            <person name="Mitter N."/>
        </authorList>
    </citation>
    <scope>NUCLEOTIDE SEQUENCE [LARGE SCALE GENOMIC DNA]</scope>
    <source>
        <strain evidence="2">cv. Hass</strain>
    </source>
</reference>
<dbReference type="EMBL" id="CM056812">
    <property type="protein sequence ID" value="KAJ8617764.1"/>
    <property type="molecule type" value="Genomic_DNA"/>
</dbReference>
<proteinExistence type="predicted"/>
<name>A0ACC2K9H1_PERAE</name>
<sequence length="147" mass="15678">MLRHRRLSWSSTPTQVCNHCSAALLRSCPHIRLGEGDEDGGASVQGCREPVLSSLQQRSDPGMGNRGWVSVPKIVETVGCLPEGRRNSSPFLEAGEGSSSNDRISPPTPAEGSAFRDLRAKGNCCQGGGYCPISNAISNPWLSQTIL</sequence>
<protein>
    <submittedName>
        <fullName evidence="1">Uncharacterized protein</fullName>
    </submittedName>
</protein>